<name>A0ABQ8MSI7_LABRO</name>
<dbReference type="InterPro" id="IPR008042">
    <property type="entry name" value="Retrotrans_Pao"/>
</dbReference>
<proteinExistence type="predicted"/>
<feature type="region of interest" description="Disordered" evidence="1">
    <location>
        <begin position="54"/>
        <end position="95"/>
    </location>
</feature>
<reference evidence="2 3" key="1">
    <citation type="submission" date="2022-01" db="EMBL/GenBank/DDBJ databases">
        <title>A high-quality chromosome-level genome assembly of rohu carp, Labeo rohita.</title>
        <authorList>
            <person name="Arick M.A. II"/>
            <person name="Hsu C.-Y."/>
            <person name="Magbanua Z."/>
            <person name="Pechanova O."/>
            <person name="Grover C."/>
            <person name="Miller E."/>
            <person name="Thrash A."/>
            <person name="Ezzel L."/>
            <person name="Alam S."/>
            <person name="Benzie J."/>
            <person name="Hamilton M."/>
            <person name="Karsi A."/>
            <person name="Lawrence M.L."/>
            <person name="Peterson D.G."/>
        </authorList>
    </citation>
    <scope>NUCLEOTIDE SEQUENCE [LARGE SCALE GENOMIC DNA]</scope>
    <source>
        <strain evidence="3">BAU-BD-2019</strain>
        <tissue evidence="2">Blood</tissue>
    </source>
</reference>
<gene>
    <name evidence="2" type="ORF">H4Q32_022897</name>
</gene>
<comment type="caution">
    <text evidence="2">The sequence shown here is derived from an EMBL/GenBank/DDBJ whole genome shotgun (WGS) entry which is preliminary data.</text>
</comment>
<evidence type="ECO:0000313" key="3">
    <source>
        <dbReference type="Proteomes" id="UP000830375"/>
    </source>
</evidence>
<dbReference type="InterPro" id="IPR043502">
    <property type="entry name" value="DNA/RNA_pol_sf"/>
</dbReference>
<organism evidence="2 3">
    <name type="scientific">Labeo rohita</name>
    <name type="common">Indian major carp</name>
    <name type="synonym">Cyprinus rohita</name>
    <dbReference type="NCBI Taxonomy" id="84645"/>
    <lineage>
        <taxon>Eukaryota</taxon>
        <taxon>Metazoa</taxon>
        <taxon>Chordata</taxon>
        <taxon>Craniata</taxon>
        <taxon>Vertebrata</taxon>
        <taxon>Euteleostomi</taxon>
        <taxon>Actinopterygii</taxon>
        <taxon>Neopterygii</taxon>
        <taxon>Teleostei</taxon>
        <taxon>Ostariophysi</taxon>
        <taxon>Cypriniformes</taxon>
        <taxon>Cyprinidae</taxon>
        <taxon>Labeoninae</taxon>
        <taxon>Labeonini</taxon>
        <taxon>Labeo</taxon>
    </lineage>
</organism>
<evidence type="ECO:0000256" key="1">
    <source>
        <dbReference type="SAM" id="MobiDB-lite"/>
    </source>
</evidence>
<dbReference type="PANTHER" id="PTHR47331">
    <property type="entry name" value="PHD-TYPE DOMAIN-CONTAINING PROTEIN"/>
    <property type="match status" value="1"/>
</dbReference>
<keyword evidence="3" id="KW-1185">Reference proteome</keyword>
<dbReference type="CDD" id="cd01644">
    <property type="entry name" value="RT_pepA17"/>
    <property type="match status" value="1"/>
</dbReference>
<evidence type="ECO:0000313" key="2">
    <source>
        <dbReference type="EMBL" id="KAI2665798.1"/>
    </source>
</evidence>
<dbReference type="EMBL" id="JACTAM010000004">
    <property type="protein sequence ID" value="KAI2665798.1"/>
    <property type="molecule type" value="Genomic_DNA"/>
</dbReference>
<accession>A0ABQ8MSI7</accession>
<protein>
    <submittedName>
        <fullName evidence="2">Polyprotein P3</fullName>
    </submittedName>
</protein>
<sequence>MDKSITERVKFVQTKGLCFGCLNSGHHSKKCGKRSVCDTCKGKHPTCLHEERDKEIRKNKESDKEQRESKSIKDTKEIKQSKEAPNETISHRVVQNNSSDLTSTISPVWLSTTTNPEHEILMYALLDSQSDTTFILQEKADALDADKRHVQLKLSTLSTRDTVIPSERLSGLQVRDFYWTIVGGADPCVDYGDAMGSSHRIIVKEVTPRLSSDQLPNEVHYICRTQVKEVITPPDVIKVLESDFNERKVKDSHFSQEDWHFMSIMEEGVKVNADRHCELPLPFKEDKPGLANNKSCAEHRLQCLKKRLERDKQYRSDYITFMNEIIERGEAERVPLEELNKTPAWYIPHHGVYHPQKPGKIRIVFDCSAKYKGVSLNDHLLTGPELTNTLIGVLCRFRKGRVAVMCDIERMFHQFRVRAEDQDYLRFLWWDNGDFHLSPSVYRMQVHLFGAASSPACANFGLKYIAAQGQGQFSEATIRFIERNFYVDDGLISFHSEEEAIRLVHETKQLCSTGKLRLHKFVSNSPQVLDSLPKEDCVETVRNQDLALGEQPIERALGVKWRVASDHLQFRVVVSERPLSRRGVLSTVASVYDPLGFVAPFVLLGKQILQRMCRDKTDWDTPLSDELQSRWESWLTDLKNLAHVKIDRCYLPADFQEVQRYELHHFSDASVAGYGVCTYLRAISKSGRIHCSLVIAKSRVAPTKVTTVPRLELFAAVVAVRSDMLK</sequence>
<dbReference type="Gene3D" id="3.30.70.270">
    <property type="match status" value="1"/>
</dbReference>
<dbReference type="PANTHER" id="PTHR47331:SF5">
    <property type="entry name" value="RIBONUCLEASE H"/>
    <property type="match status" value="1"/>
</dbReference>
<dbReference type="SUPFAM" id="SSF56672">
    <property type="entry name" value="DNA/RNA polymerases"/>
    <property type="match status" value="1"/>
</dbReference>
<dbReference type="Proteomes" id="UP000830375">
    <property type="component" value="Unassembled WGS sequence"/>
</dbReference>
<dbReference type="Pfam" id="PF05380">
    <property type="entry name" value="Peptidase_A17"/>
    <property type="match status" value="1"/>
</dbReference>
<dbReference type="InterPro" id="IPR043128">
    <property type="entry name" value="Rev_trsase/Diguanyl_cyclase"/>
</dbReference>
<feature type="compositionally biased region" description="Basic and acidic residues" evidence="1">
    <location>
        <begin position="54"/>
        <end position="85"/>
    </location>
</feature>
<dbReference type="Gene3D" id="3.10.10.10">
    <property type="entry name" value="HIV Type 1 Reverse Transcriptase, subunit A, domain 1"/>
    <property type="match status" value="1"/>
</dbReference>